<proteinExistence type="predicted"/>
<organism evidence="1 2">
    <name type="scientific">Liparis tanakae</name>
    <name type="common">Tanaka's snailfish</name>
    <dbReference type="NCBI Taxonomy" id="230148"/>
    <lineage>
        <taxon>Eukaryota</taxon>
        <taxon>Metazoa</taxon>
        <taxon>Chordata</taxon>
        <taxon>Craniata</taxon>
        <taxon>Vertebrata</taxon>
        <taxon>Euteleostomi</taxon>
        <taxon>Actinopterygii</taxon>
        <taxon>Neopterygii</taxon>
        <taxon>Teleostei</taxon>
        <taxon>Neoteleostei</taxon>
        <taxon>Acanthomorphata</taxon>
        <taxon>Eupercaria</taxon>
        <taxon>Perciformes</taxon>
        <taxon>Cottioidei</taxon>
        <taxon>Cottales</taxon>
        <taxon>Liparidae</taxon>
        <taxon>Liparis</taxon>
    </lineage>
</organism>
<evidence type="ECO:0000313" key="2">
    <source>
        <dbReference type="Proteomes" id="UP000314294"/>
    </source>
</evidence>
<sequence length="198" mass="20947">MHTFFGRLMSGLGMSQSNLLVGYRNRKCNRSQISPAFCWISSLPLFSPAPSAMRWASDGVLRAHGNKRGSDETVLVMSYPNLQAAASQLLSVLNAEIRREKCTPSGGADSLHAARLSGRCAATLPCSCSSSPLLSSRHFSSSVHLFSLPACLPLLTPPLSSCPPSSSPAFCLLSMAAAWMAIGCFPPAPRCCVTSLGV</sequence>
<name>A0A4Z2GFI8_9TELE</name>
<gene>
    <name evidence="1" type="ORF">EYF80_037525</name>
</gene>
<dbReference type="Proteomes" id="UP000314294">
    <property type="component" value="Unassembled WGS sequence"/>
</dbReference>
<protein>
    <submittedName>
        <fullName evidence="1">Uncharacterized protein</fullName>
    </submittedName>
</protein>
<comment type="caution">
    <text evidence="1">The sequence shown here is derived from an EMBL/GenBank/DDBJ whole genome shotgun (WGS) entry which is preliminary data.</text>
</comment>
<keyword evidence="2" id="KW-1185">Reference proteome</keyword>
<reference evidence="1 2" key="1">
    <citation type="submission" date="2019-03" db="EMBL/GenBank/DDBJ databases">
        <title>First draft genome of Liparis tanakae, snailfish: a comprehensive survey of snailfish specific genes.</title>
        <authorList>
            <person name="Kim W."/>
            <person name="Song I."/>
            <person name="Jeong J.-H."/>
            <person name="Kim D."/>
            <person name="Kim S."/>
            <person name="Ryu S."/>
            <person name="Song J.Y."/>
            <person name="Lee S.K."/>
        </authorList>
    </citation>
    <scope>NUCLEOTIDE SEQUENCE [LARGE SCALE GENOMIC DNA]</scope>
    <source>
        <tissue evidence="1">Muscle</tissue>
    </source>
</reference>
<dbReference type="EMBL" id="SRLO01000552">
    <property type="protein sequence ID" value="TNN52298.1"/>
    <property type="molecule type" value="Genomic_DNA"/>
</dbReference>
<dbReference type="AlphaFoldDB" id="A0A4Z2GFI8"/>
<evidence type="ECO:0000313" key="1">
    <source>
        <dbReference type="EMBL" id="TNN52298.1"/>
    </source>
</evidence>
<accession>A0A4Z2GFI8</accession>